<evidence type="ECO:0000259" key="4">
    <source>
        <dbReference type="PROSITE" id="PS51462"/>
    </source>
</evidence>
<sequence>MSGIIRVVCAAIIVRERLLVVRKRGTTAFMLPGGKPDAGERPEQALIREIREELGCALTPGTELSGDFTDMAANEPGFTVQARIWTGQLHGTPDAAAEIAELRWIGAGDMAGLDLAPLLRGKTMTALVHAGLMPQAAMA</sequence>
<dbReference type="InterPro" id="IPR020476">
    <property type="entry name" value="Nudix_hydrolase"/>
</dbReference>
<comment type="caution">
    <text evidence="5">The sequence shown here is derived from an EMBL/GenBank/DDBJ whole genome shotgun (WGS) entry which is preliminary data.</text>
</comment>
<dbReference type="PANTHER" id="PTHR43046">
    <property type="entry name" value="GDP-MANNOSE MANNOSYL HYDROLASE"/>
    <property type="match status" value="1"/>
</dbReference>
<dbReference type="PRINTS" id="PR00502">
    <property type="entry name" value="NUDIXFAMILY"/>
</dbReference>
<evidence type="ECO:0000256" key="3">
    <source>
        <dbReference type="RuleBase" id="RU003476"/>
    </source>
</evidence>
<name>A0A0D6Q7T9_KOMXY</name>
<feature type="domain" description="Nudix hydrolase" evidence="4">
    <location>
        <begin position="3"/>
        <end position="128"/>
    </location>
</feature>
<dbReference type="Gene3D" id="3.90.79.10">
    <property type="entry name" value="Nucleoside Triphosphate Pyrophosphohydrolase"/>
    <property type="match status" value="1"/>
</dbReference>
<gene>
    <name evidence="5" type="ORF">Gxy13693_012_017</name>
</gene>
<dbReference type="Pfam" id="PF00293">
    <property type="entry name" value="NUDIX"/>
    <property type="match status" value="1"/>
</dbReference>
<dbReference type="InterPro" id="IPR015797">
    <property type="entry name" value="NUDIX_hydrolase-like_dom_sf"/>
</dbReference>
<dbReference type="Proteomes" id="UP000032683">
    <property type="component" value="Unassembled WGS sequence"/>
</dbReference>
<dbReference type="InterPro" id="IPR000086">
    <property type="entry name" value="NUDIX_hydrolase_dom"/>
</dbReference>
<reference evidence="5 6" key="1">
    <citation type="submission" date="2012-11" db="EMBL/GenBank/DDBJ databases">
        <title>Whole genome sequence of Gluconacetobacter xylinus NBRC 13693.</title>
        <authorList>
            <person name="Azuma Y."/>
            <person name="Higashiura N."/>
            <person name="Hirakawa H."/>
            <person name="Matsushita K."/>
        </authorList>
    </citation>
    <scope>NUCLEOTIDE SEQUENCE [LARGE SCALE GENOMIC DNA]</scope>
    <source>
        <strain evidence="5 6">NBRC 13693</strain>
    </source>
</reference>
<dbReference type="PROSITE" id="PS51462">
    <property type="entry name" value="NUDIX"/>
    <property type="match status" value="1"/>
</dbReference>
<keyword evidence="2 3" id="KW-0378">Hydrolase</keyword>
<organism evidence="5 6">
    <name type="scientific">Komagataeibacter xylinus NBRC 13693</name>
    <dbReference type="NCBI Taxonomy" id="1234668"/>
    <lineage>
        <taxon>Bacteria</taxon>
        <taxon>Pseudomonadati</taxon>
        <taxon>Pseudomonadota</taxon>
        <taxon>Alphaproteobacteria</taxon>
        <taxon>Acetobacterales</taxon>
        <taxon>Acetobacteraceae</taxon>
        <taxon>Komagataeibacter</taxon>
    </lineage>
</organism>
<evidence type="ECO:0000313" key="6">
    <source>
        <dbReference type="Proteomes" id="UP000032683"/>
    </source>
</evidence>
<dbReference type="RefSeq" id="WP_048855658.1">
    <property type="nucleotide sequence ID" value="NZ_BANJ01000012.1"/>
</dbReference>
<proteinExistence type="inferred from homology"/>
<dbReference type="InterPro" id="IPR020084">
    <property type="entry name" value="NUDIX_hydrolase_CS"/>
</dbReference>
<evidence type="ECO:0000256" key="2">
    <source>
        <dbReference type="ARBA" id="ARBA00022801"/>
    </source>
</evidence>
<protein>
    <submittedName>
        <fullName evidence="5">Phosphohydrolase</fullName>
    </submittedName>
</protein>
<comment type="similarity">
    <text evidence="3">Belongs to the Nudix hydrolase family.</text>
</comment>
<dbReference type="AlphaFoldDB" id="A0A0D6Q7T9"/>
<dbReference type="EMBL" id="BANJ01000012">
    <property type="protein sequence ID" value="GAN98831.1"/>
    <property type="molecule type" value="Genomic_DNA"/>
</dbReference>
<dbReference type="SUPFAM" id="SSF55811">
    <property type="entry name" value="Nudix"/>
    <property type="match status" value="1"/>
</dbReference>
<evidence type="ECO:0000256" key="1">
    <source>
        <dbReference type="ARBA" id="ARBA00001946"/>
    </source>
</evidence>
<dbReference type="PROSITE" id="PS00893">
    <property type="entry name" value="NUDIX_BOX"/>
    <property type="match status" value="1"/>
</dbReference>
<evidence type="ECO:0000313" key="5">
    <source>
        <dbReference type="EMBL" id="GAN98831.1"/>
    </source>
</evidence>
<dbReference type="PANTHER" id="PTHR43046:SF2">
    <property type="entry name" value="8-OXO-DGTP DIPHOSPHATASE-RELATED"/>
    <property type="match status" value="1"/>
</dbReference>
<accession>A0A0D6Q7T9</accession>
<dbReference type="CDD" id="cd04690">
    <property type="entry name" value="NUDIX_Hydrolase"/>
    <property type="match status" value="1"/>
</dbReference>
<comment type="cofactor">
    <cofactor evidence="1">
        <name>Mg(2+)</name>
        <dbReference type="ChEBI" id="CHEBI:18420"/>
    </cofactor>
</comment>
<dbReference type="GO" id="GO:0016787">
    <property type="term" value="F:hydrolase activity"/>
    <property type="evidence" value="ECO:0007669"/>
    <property type="project" value="UniProtKB-KW"/>
</dbReference>